<evidence type="ECO:0000256" key="2">
    <source>
        <dbReference type="ARBA" id="ARBA00006432"/>
    </source>
</evidence>
<dbReference type="FunFam" id="3.30.300.30:FF:000002">
    <property type="entry name" value="Long-chain fatty acid transport protein 1"/>
    <property type="match status" value="1"/>
</dbReference>
<dbReference type="GeneID" id="20245883"/>
<comment type="subcellular location">
    <subcellularLocation>
        <location evidence="1">Cell membrane</location>
        <topology evidence="1">Multi-pass membrane protein</topology>
    </subcellularLocation>
</comment>
<dbReference type="GO" id="GO:0005324">
    <property type="term" value="F:long-chain fatty acid transmembrane transporter activity"/>
    <property type="evidence" value="ECO:0007669"/>
    <property type="project" value="TreeGrafter"/>
</dbReference>
<protein>
    <recommendedName>
        <fullName evidence="13">long-chain-fatty-acid--CoA ligase</fullName>
        <ecNumber evidence="13">6.2.1.3</ecNumber>
    </recommendedName>
    <alternativeName>
        <fullName evidence="15">Long-chain-fatty-acid--CoA ligase</fullName>
    </alternativeName>
</protein>
<dbReference type="GO" id="GO:0004467">
    <property type="term" value="F:long-chain fatty acid-CoA ligase activity"/>
    <property type="evidence" value="ECO:0007669"/>
    <property type="project" value="UniProtKB-EC"/>
</dbReference>
<reference evidence="19 20" key="1">
    <citation type="journal article" date="2013" name="Nature">
        <title>Insights into bilaterian evolution from three spiralian genomes.</title>
        <authorList>
            <person name="Simakov O."/>
            <person name="Marletaz F."/>
            <person name="Cho S.J."/>
            <person name="Edsinger-Gonzales E."/>
            <person name="Havlak P."/>
            <person name="Hellsten U."/>
            <person name="Kuo D.H."/>
            <person name="Larsson T."/>
            <person name="Lv J."/>
            <person name="Arendt D."/>
            <person name="Savage R."/>
            <person name="Osoegawa K."/>
            <person name="de Jong P."/>
            <person name="Grimwood J."/>
            <person name="Chapman J.A."/>
            <person name="Shapiro H."/>
            <person name="Aerts A."/>
            <person name="Otillar R.P."/>
            <person name="Terry A.Y."/>
            <person name="Boore J.L."/>
            <person name="Grigoriev I.V."/>
            <person name="Lindberg D.R."/>
            <person name="Seaver E.C."/>
            <person name="Weisblat D.A."/>
            <person name="Putnam N.H."/>
            <person name="Rokhsar D.S."/>
        </authorList>
    </citation>
    <scope>NUCLEOTIDE SEQUENCE [LARGE SCALE GENOMIC DNA]</scope>
</reference>
<dbReference type="PROSITE" id="PS00455">
    <property type="entry name" value="AMP_BINDING"/>
    <property type="match status" value="1"/>
</dbReference>
<keyword evidence="10" id="KW-1133">Transmembrane helix</keyword>
<evidence type="ECO:0000256" key="9">
    <source>
        <dbReference type="ARBA" id="ARBA00022840"/>
    </source>
</evidence>
<comment type="catalytic activity">
    <reaction evidence="12">
        <text>a long-chain fatty acid + ATP + CoA = a long-chain fatty acyl-CoA + AMP + diphosphate</text>
        <dbReference type="Rhea" id="RHEA:15421"/>
        <dbReference type="ChEBI" id="CHEBI:30616"/>
        <dbReference type="ChEBI" id="CHEBI:33019"/>
        <dbReference type="ChEBI" id="CHEBI:57287"/>
        <dbReference type="ChEBI" id="CHEBI:57560"/>
        <dbReference type="ChEBI" id="CHEBI:83139"/>
        <dbReference type="ChEBI" id="CHEBI:456215"/>
        <dbReference type="EC" id="6.2.1.3"/>
    </reaction>
    <physiologicalReaction direction="left-to-right" evidence="12">
        <dbReference type="Rhea" id="RHEA:15422"/>
    </physiologicalReaction>
</comment>
<dbReference type="RefSeq" id="XP_009044549.1">
    <property type="nucleotide sequence ID" value="XM_009046301.1"/>
</dbReference>
<dbReference type="OrthoDB" id="288590at2759"/>
<accession>V4CRB9</accession>
<evidence type="ECO:0000256" key="13">
    <source>
        <dbReference type="ARBA" id="ARBA00026121"/>
    </source>
</evidence>
<evidence type="ECO:0000256" key="11">
    <source>
        <dbReference type="ARBA" id="ARBA00023136"/>
    </source>
</evidence>
<dbReference type="STRING" id="225164.V4CRB9"/>
<evidence type="ECO:0000256" key="14">
    <source>
        <dbReference type="ARBA" id="ARBA00036527"/>
    </source>
</evidence>
<evidence type="ECO:0000256" key="8">
    <source>
        <dbReference type="ARBA" id="ARBA00022832"/>
    </source>
</evidence>
<evidence type="ECO:0000313" key="20">
    <source>
        <dbReference type="Proteomes" id="UP000030746"/>
    </source>
</evidence>
<keyword evidence="20" id="KW-1185">Reference proteome</keyword>
<dbReference type="Gene3D" id="3.30.300.30">
    <property type="match status" value="1"/>
</dbReference>
<keyword evidence="11" id="KW-0472">Membrane</keyword>
<evidence type="ECO:0000313" key="19">
    <source>
        <dbReference type="EMBL" id="ESP05040.1"/>
    </source>
</evidence>
<comment type="similarity">
    <text evidence="2">Belongs to the ATP-dependent AMP-binding enzyme family.</text>
</comment>
<dbReference type="InterPro" id="IPR025110">
    <property type="entry name" value="AMP-bd_C"/>
</dbReference>
<dbReference type="NCBIfam" id="NF006134">
    <property type="entry name" value="PRK08279.1"/>
    <property type="match status" value="1"/>
</dbReference>
<evidence type="ECO:0000256" key="3">
    <source>
        <dbReference type="ARBA" id="ARBA00022448"/>
    </source>
</evidence>
<dbReference type="Pfam" id="PF00501">
    <property type="entry name" value="AMP-binding"/>
    <property type="match status" value="1"/>
</dbReference>
<dbReference type="Pfam" id="PF13193">
    <property type="entry name" value="AMP-binding_C"/>
    <property type="match status" value="1"/>
</dbReference>
<feature type="domain" description="AMP-binding enzyme C-terminal" evidence="18">
    <location>
        <begin position="487"/>
        <end position="562"/>
    </location>
</feature>
<dbReference type="SUPFAM" id="SSF56801">
    <property type="entry name" value="Acetyl-CoA synthetase-like"/>
    <property type="match status" value="1"/>
</dbReference>
<dbReference type="OMA" id="FHINALM"/>
<dbReference type="PANTHER" id="PTHR43107:SF15">
    <property type="entry name" value="FATTY ACID TRANSPORT PROTEIN 3, ISOFORM A"/>
    <property type="match status" value="1"/>
</dbReference>
<comment type="catalytic activity">
    <reaction evidence="14">
        <text>a very long-chain fatty acid + ATP + CoA = a very long-chain fatty acyl-CoA + AMP + diphosphate</text>
        <dbReference type="Rhea" id="RHEA:54536"/>
        <dbReference type="ChEBI" id="CHEBI:30616"/>
        <dbReference type="ChEBI" id="CHEBI:33019"/>
        <dbReference type="ChEBI" id="CHEBI:57287"/>
        <dbReference type="ChEBI" id="CHEBI:58950"/>
        <dbReference type="ChEBI" id="CHEBI:138261"/>
        <dbReference type="ChEBI" id="CHEBI:456215"/>
    </reaction>
    <physiologicalReaction direction="left-to-right" evidence="14">
        <dbReference type="Rhea" id="RHEA:54537"/>
    </physiologicalReaction>
</comment>
<dbReference type="AlphaFoldDB" id="V4CRB9"/>
<comment type="catalytic activity">
    <reaction evidence="16">
        <text>tetracosanoate + ATP + CoA = tetracosanoyl-CoA + AMP + diphosphate</text>
        <dbReference type="Rhea" id="RHEA:33639"/>
        <dbReference type="ChEBI" id="CHEBI:30616"/>
        <dbReference type="ChEBI" id="CHEBI:31014"/>
        <dbReference type="ChEBI" id="CHEBI:33019"/>
        <dbReference type="ChEBI" id="CHEBI:57287"/>
        <dbReference type="ChEBI" id="CHEBI:65052"/>
        <dbReference type="ChEBI" id="CHEBI:456215"/>
    </reaction>
    <physiologicalReaction direction="left-to-right" evidence="16">
        <dbReference type="Rhea" id="RHEA:33640"/>
    </physiologicalReaction>
</comment>
<dbReference type="FunFam" id="3.40.50.12780:FF:000005">
    <property type="entry name" value="Solute carrier family 27 member 6"/>
    <property type="match status" value="1"/>
</dbReference>
<dbReference type="Proteomes" id="UP000030746">
    <property type="component" value="Unassembled WGS sequence"/>
</dbReference>
<evidence type="ECO:0000256" key="4">
    <source>
        <dbReference type="ARBA" id="ARBA00022475"/>
    </source>
</evidence>
<evidence type="ECO:0000256" key="1">
    <source>
        <dbReference type="ARBA" id="ARBA00004651"/>
    </source>
</evidence>
<keyword evidence="9" id="KW-0067">ATP-binding</keyword>
<dbReference type="HOGENOM" id="CLU_000022_46_2_1"/>
<keyword evidence="7" id="KW-0547">Nucleotide-binding</keyword>
<evidence type="ECO:0000256" key="16">
    <source>
        <dbReference type="ARBA" id="ARBA00048666"/>
    </source>
</evidence>
<dbReference type="InterPro" id="IPR000873">
    <property type="entry name" value="AMP-dep_synth/lig_dom"/>
</dbReference>
<feature type="domain" description="AMP-dependent synthetase/ligase" evidence="17">
    <location>
        <begin position="52"/>
        <end position="415"/>
    </location>
</feature>
<evidence type="ECO:0000256" key="5">
    <source>
        <dbReference type="ARBA" id="ARBA00022598"/>
    </source>
</evidence>
<evidence type="ECO:0000256" key="7">
    <source>
        <dbReference type="ARBA" id="ARBA00022741"/>
    </source>
</evidence>
<evidence type="ECO:0000259" key="18">
    <source>
        <dbReference type="Pfam" id="PF13193"/>
    </source>
</evidence>
<keyword evidence="5" id="KW-0436">Ligase</keyword>
<evidence type="ECO:0000256" key="15">
    <source>
        <dbReference type="ARBA" id="ARBA00041297"/>
    </source>
</evidence>
<dbReference type="InterPro" id="IPR045851">
    <property type="entry name" value="AMP-bd_C_sf"/>
</dbReference>
<evidence type="ECO:0000256" key="10">
    <source>
        <dbReference type="ARBA" id="ARBA00022989"/>
    </source>
</evidence>
<evidence type="ECO:0000256" key="6">
    <source>
        <dbReference type="ARBA" id="ARBA00022692"/>
    </source>
</evidence>
<dbReference type="EMBL" id="KB199651">
    <property type="protein sequence ID" value="ESP05040.1"/>
    <property type="molecule type" value="Genomic_DNA"/>
</dbReference>
<keyword evidence="8" id="KW-0443">Lipid metabolism</keyword>
<dbReference type="KEGG" id="lgi:LOTGIDRAFT_205996"/>
<dbReference type="InterPro" id="IPR020845">
    <property type="entry name" value="AMP-binding_CS"/>
</dbReference>
<keyword evidence="6" id="KW-0812">Transmembrane</keyword>
<dbReference type="EC" id="6.2.1.3" evidence="13"/>
<dbReference type="Gene3D" id="3.40.50.12780">
    <property type="entry name" value="N-terminal domain of ligase-like"/>
    <property type="match status" value="1"/>
</dbReference>
<keyword evidence="8" id="KW-0276">Fatty acid metabolism</keyword>
<gene>
    <name evidence="19" type="ORF">LOTGIDRAFT_205996</name>
</gene>
<organism evidence="19 20">
    <name type="scientific">Lottia gigantea</name>
    <name type="common">Giant owl limpet</name>
    <dbReference type="NCBI Taxonomy" id="225164"/>
    <lineage>
        <taxon>Eukaryota</taxon>
        <taxon>Metazoa</taxon>
        <taxon>Spiralia</taxon>
        <taxon>Lophotrochozoa</taxon>
        <taxon>Mollusca</taxon>
        <taxon>Gastropoda</taxon>
        <taxon>Patellogastropoda</taxon>
        <taxon>Lottioidea</taxon>
        <taxon>Lottiidae</taxon>
        <taxon>Lottia</taxon>
    </lineage>
</organism>
<dbReference type="PANTHER" id="PTHR43107">
    <property type="entry name" value="LONG-CHAIN FATTY ACID TRANSPORT PROTEIN"/>
    <property type="match status" value="1"/>
</dbReference>
<dbReference type="GO" id="GO:0044539">
    <property type="term" value="P:long-chain fatty acid import into cell"/>
    <property type="evidence" value="ECO:0007669"/>
    <property type="project" value="TreeGrafter"/>
</dbReference>
<keyword evidence="3" id="KW-0813">Transport</keyword>
<dbReference type="GO" id="GO:0005524">
    <property type="term" value="F:ATP binding"/>
    <property type="evidence" value="ECO:0007669"/>
    <property type="project" value="UniProtKB-KW"/>
</dbReference>
<dbReference type="GO" id="GO:0005789">
    <property type="term" value="C:endoplasmic reticulum membrane"/>
    <property type="evidence" value="ECO:0007669"/>
    <property type="project" value="TreeGrafter"/>
</dbReference>
<dbReference type="CTD" id="20245883"/>
<proteinExistence type="inferred from homology"/>
<dbReference type="InterPro" id="IPR042099">
    <property type="entry name" value="ANL_N_sf"/>
</dbReference>
<dbReference type="GO" id="GO:0005886">
    <property type="term" value="C:plasma membrane"/>
    <property type="evidence" value="ECO:0007669"/>
    <property type="project" value="UniProtKB-SubCell"/>
</dbReference>
<keyword evidence="4" id="KW-1003">Cell membrane</keyword>
<evidence type="ECO:0000256" key="12">
    <source>
        <dbReference type="ARBA" id="ARBA00024484"/>
    </source>
</evidence>
<evidence type="ECO:0000259" key="17">
    <source>
        <dbReference type="Pfam" id="PF00501"/>
    </source>
</evidence>
<sequence length="609" mass="69043">MYSNQYLWSWQFTWIVLKTLPRDFRGLMFLIKMKLDISHYNKSNFTIGKIFESLVKKHPAKPCFICEDTTWTYQDVDNITNRIGNYFYEAGYRKGDMVALFMENRPEYVCIWLGLSKIGVSAALINFNQRDMALVHSINVSNARAVIFGGELSQAIKDVLPQLSKTIQLYHSGPLNTNDITPVDLDAALVRTSSFPPPKVQQSFKDCLFYIYTSGTTGLPKAAVVSHTRYYYMTMGVRFFFKITGEDVLYDTLPLYHTAGGILGTGQAVLGGTTLVIRKKFSASQFWNDCIKYNCTVAQYIGEICRYLLAQPEKQTDLHHKVRLMFGNGLRPQIWREFQERFGVEVMGEFYGATEGNCNIINFENKVGAVGFLTRILPFLYPVTLIRVNEQTGEPLRDRNGLCIFAKPGEAGELVGKIVKGNPLREFDGYANKSASQKKIVYDVYRRGDSGFLTGDVLSMDQYGYMYFRDRTGDTFRWRGENVSTSEVEAVIHNIVKLQDAVCYGVEIPGIEGRAGMAAIVDENNTVDVNVIAEGLKRSLPPYARPVFLRLTKSVSMTGTFKLKKVDLKKEGFNPEVKDKIFYLDSKSGRYEQVTPAVYHGICSHKIRL</sequence>
<name>V4CRB9_LOTGI</name>